<dbReference type="SUPFAM" id="SSF57701">
    <property type="entry name" value="Zn2/Cys6 DNA-binding domain"/>
    <property type="match status" value="1"/>
</dbReference>
<comment type="caution">
    <text evidence="8">The sequence shown here is derived from an EMBL/GenBank/DDBJ whole genome shotgun (WGS) entry which is preliminary data.</text>
</comment>
<evidence type="ECO:0000256" key="4">
    <source>
        <dbReference type="ARBA" id="ARBA00023163"/>
    </source>
</evidence>
<feature type="domain" description="Zn(2)-C6 fungal-type" evidence="7">
    <location>
        <begin position="23"/>
        <end position="52"/>
    </location>
</feature>
<feature type="region of interest" description="Disordered" evidence="6">
    <location>
        <begin position="213"/>
        <end position="244"/>
    </location>
</feature>
<evidence type="ECO:0000256" key="3">
    <source>
        <dbReference type="ARBA" id="ARBA00023125"/>
    </source>
</evidence>
<dbReference type="GO" id="GO:0043565">
    <property type="term" value="F:sequence-specific DNA binding"/>
    <property type="evidence" value="ECO:0007669"/>
    <property type="project" value="TreeGrafter"/>
</dbReference>
<organism evidence="8 9">
    <name type="scientific">Phialemonium atrogriseum</name>
    <dbReference type="NCBI Taxonomy" id="1093897"/>
    <lineage>
        <taxon>Eukaryota</taxon>
        <taxon>Fungi</taxon>
        <taxon>Dikarya</taxon>
        <taxon>Ascomycota</taxon>
        <taxon>Pezizomycotina</taxon>
        <taxon>Sordariomycetes</taxon>
        <taxon>Sordariomycetidae</taxon>
        <taxon>Cephalothecales</taxon>
        <taxon>Cephalothecaceae</taxon>
        <taxon>Phialemonium</taxon>
    </lineage>
</organism>
<evidence type="ECO:0000256" key="6">
    <source>
        <dbReference type="SAM" id="MobiDB-lite"/>
    </source>
</evidence>
<name>A0AAJ0C076_9PEZI</name>
<evidence type="ECO:0000259" key="7">
    <source>
        <dbReference type="PROSITE" id="PS50048"/>
    </source>
</evidence>
<dbReference type="GO" id="GO:0005634">
    <property type="term" value="C:nucleus"/>
    <property type="evidence" value="ECO:0007669"/>
    <property type="project" value="UniProtKB-SubCell"/>
</dbReference>
<dbReference type="PROSITE" id="PS50048">
    <property type="entry name" value="ZN2_CY6_FUNGAL_2"/>
    <property type="match status" value="1"/>
</dbReference>
<dbReference type="SMART" id="SM00066">
    <property type="entry name" value="GAL4"/>
    <property type="match status" value="1"/>
</dbReference>
<gene>
    <name evidence="8" type="ORF">QBC33DRAFT_538601</name>
</gene>
<sequence length="421" mass="46140">MEPQAATQRTASEAHAAKRLRLACDSCHGSKVRCSGGDPCARCRDGNLECQYSYMSRLGKPKGSRNKKTLEKLAATAPGAAVPHAHTGSLDPYPALSDEIQLSSHSGTFDVSRGSEAYALPGWMDADLMGFSGTLDAVWPEERSLNMHSSQRGLLSQPTEKLPWGMSGPQKDQSSAVAANTTTTHDTMLSVSEDSEGDDQRICSTAEWRGFVPRSAPDGKRPWEDPTETDTTDTLVATGRSPASASNEVGEMGCCSCLKRLTDHLCHLNTIERKQDIICLDTTLSKTDTTLSCAESVLECHHCRLDSKVVLLIMTVLQTALNWLSVEYRHGTYARRRLPPIHFGSWRVPEADGDLIKKLLTSRILATSDSVASTLRLRMDEITLKASKQNMSSRFMDAESLQQTLQRLTSSLRELAEHVKS</sequence>
<dbReference type="Gene3D" id="4.10.240.10">
    <property type="entry name" value="Zn(2)-C6 fungal-type DNA-binding domain"/>
    <property type="match status" value="1"/>
</dbReference>
<dbReference type="GeneID" id="85311094"/>
<keyword evidence="2" id="KW-0805">Transcription regulation</keyword>
<evidence type="ECO:0000256" key="5">
    <source>
        <dbReference type="ARBA" id="ARBA00023242"/>
    </source>
</evidence>
<dbReference type="Pfam" id="PF00172">
    <property type="entry name" value="Zn_clus"/>
    <property type="match status" value="1"/>
</dbReference>
<feature type="region of interest" description="Disordered" evidence="6">
    <location>
        <begin position="165"/>
        <end position="184"/>
    </location>
</feature>
<dbReference type="GO" id="GO:0008270">
    <property type="term" value="F:zinc ion binding"/>
    <property type="evidence" value="ECO:0007669"/>
    <property type="project" value="InterPro"/>
</dbReference>
<keyword evidence="3" id="KW-0238">DNA-binding</keyword>
<dbReference type="EMBL" id="MU839008">
    <property type="protein sequence ID" value="KAK1767545.1"/>
    <property type="molecule type" value="Genomic_DNA"/>
</dbReference>
<dbReference type="InterPro" id="IPR051711">
    <property type="entry name" value="Stress_Response_Reg"/>
</dbReference>
<dbReference type="GO" id="GO:0045944">
    <property type="term" value="P:positive regulation of transcription by RNA polymerase II"/>
    <property type="evidence" value="ECO:0007669"/>
    <property type="project" value="TreeGrafter"/>
</dbReference>
<accession>A0AAJ0C076</accession>
<comment type="subcellular location">
    <subcellularLocation>
        <location evidence="1">Nucleus</location>
    </subcellularLocation>
</comment>
<protein>
    <submittedName>
        <fullName evidence="8">Zn(2)-Cys(6) zinc finger domain protein</fullName>
    </submittedName>
</protein>
<dbReference type="CDD" id="cd00067">
    <property type="entry name" value="GAL4"/>
    <property type="match status" value="1"/>
</dbReference>
<evidence type="ECO:0000256" key="2">
    <source>
        <dbReference type="ARBA" id="ARBA00023015"/>
    </source>
</evidence>
<feature type="compositionally biased region" description="Polar residues" evidence="6">
    <location>
        <begin position="170"/>
        <end position="184"/>
    </location>
</feature>
<dbReference type="RefSeq" id="XP_060283758.1">
    <property type="nucleotide sequence ID" value="XM_060427907.1"/>
</dbReference>
<reference evidence="8" key="1">
    <citation type="submission" date="2023-06" db="EMBL/GenBank/DDBJ databases">
        <title>Genome-scale phylogeny and comparative genomics of the fungal order Sordariales.</title>
        <authorList>
            <consortium name="Lawrence Berkeley National Laboratory"/>
            <person name="Hensen N."/>
            <person name="Bonometti L."/>
            <person name="Westerberg I."/>
            <person name="Brannstrom I.O."/>
            <person name="Guillou S."/>
            <person name="Cros-Aarteil S."/>
            <person name="Calhoun S."/>
            <person name="Haridas S."/>
            <person name="Kuo A."/>
            <person name="Mondo S."/>
            <person name="Pangilinan J."/>
            <person name="Riley R."/>
            <person name="Labutti K."/>
            <person name="Andreopoulos B."/>
            <person name="Lipzen A."/>
            <person name="Chen C."/>
            <person name="Yanf M."/>
            <person name="Daum C."/>
            <person name="Ng V."/>
            <person name="Clum A."/>
            <person name="Steindorff A."/>
            <person name="Ohm R."/>
            <person name="Martin F."/>
            <person name="Silar P."/>
            <person name="Natvig D."/>
            <person name="Lalanne C."/>
            <person name="Gautier V."/>
            <person name="Ament-Velasquez S.L."/>
            <person name="Kruys A."/>
            <person name="Hutchinson M.I."/>
            <person name="Powell A.J."/>
            <person name="Barry K."/>
            <person name="Miller A.N."/>
            <person name="Grigoriev I.V."/>
            <person name="Debuchy R."/>
            <person name="Gladieux P."/>
            <person name="Thoren M.H."/>
            <person name="Johannesson H."/>
        </authorList>
    </citation>
    <scope>NUCLEOTIDE SEQUENCE</scope>
    <source>
        <strain evidence="8">8032-3</strain>
    </source>
</reference>
<dbReference type="PANTHER" id="PTHR47540:SF2">
    <property type="entry name" value="ZN(II)2CYS6 TRANSCRIPTION FACTOR (EUROFUNG)"/>
    <property type="match status" value="1"/>
</dbReference>
<keyword evidence="9" id="KW-1185">Reference proteome</keyword>
<evidence type="ECO:0000313" key="9">
    <source>
        <dbReference type="Proteomes" id="UP001244011"/>
    </source>
</evidence>
<dbReference type="AlphaFoldDB" id="A0AAJ0C076"/>
<dbReference type="Proteomes" id="UP001244011">
    <property type="component" value="Unassembled WGS sequence"/>
</dbReference>
<dbReference type="PANTHER" id="PTHR47540">
    <property type="entry name" value="THIAMINE REPRESSIBLE GENES REGULATORY PROTEIN THI5"/>
    <property type="match status" value="1"/>
</dbReference>
<evidence type="ECO:0000313" key="8">
    <source>
        <dbReference type="EMBL" id="KAK1767545.1"/>
    </source>
</evidence>
<dbReference type="GO" id="GO:0000981">
    <property type="term" value="F:DNA-binding transcription factor activity, RNA polymerase II-specific"/>
    <property type="evidence" value="ECO:0007669"/>
    <property type="project" value="InterPro"/>
</dbReference>
<proteinExistence type="predicted"/>
<dbReference type="PROSITE" id="PS00463">
    <property type="entry name" value="ZN2_CY6_FUNGAL_1"/>
    <property type="match status" value="1"/>
</dbReference>
<evidence type="ECO:0000256" key="1">
    <source>
        <dbReference type="ARBA" id="ARBA00004123"/>
    </source>
</evidence>
<dbReference type="InterPro" id="IPR001138">
    <property type="entry name" value="Zn2Cys6_DnaBD"/>
</dbReference>
<keyword evidence="4" id="KW-0804">Transcription</keyword>
<keyword evidence="5" id="KW-0539">Nucleus</keyword>
<dbReference type="InterPro" id="IPR036864">
    <property type="entry name" value="Zn2-C6_fun-type_DNA-bd_sf"/>
</dbReference>